<evidence type="ECO:0000259" key="9">
    <source>
        <dbReference type="PROSITE" id="PS51384"/>
    </source>
</evidence>
<evidence type="ECO:0000313" key="11">
    <source>
        <dbReference type="Proteomes" id="UP001494902"/>
    </source>
</evidence>
<evidence type="ECO:0000256" key="1">
    <source>
        <dbReference type="ARBA" id="ARBA00001974"/>
    </source>
</evidence>
<dbReference type="PROSITE" id="PS51085">
    <property type="entry name" value="2FE2S_FER_2"/>
    <property type="match status" value="1"/>
</dbReference>
<dbReference type="InterPro" id="IPR017927">
    <property type="entry name" value="FAD-bd_FR_type"/>
</dbReference>
<evidence type="ECO:0000256" key="5">
    <source>
        <dbReference type="ARBA" id="ARBA00023002"/>
    </source>
</evidence>
<evidence type="ECO:0000256" key="3">
    <source>
        <dbReference type="ARBA" id="ARBA00022714"/>
    </source>
</evidence>
<dbReference type="SUPFAM" id="SSF52343">
    <property type="entry name" value="Ferredoxin reductase-like, C-terminal NADP-linked domain"/>
    <property type="match status" value="1"/>
</dbReference>
<dbReference type="InterPro" id="IPR050415">
    <property type="entry name" value="MRET"/>
</dbReference>
<feature type="domain" description="2Fe-2S ferredoxin-type" evidence="8">
    <location>
        <begin position="248"/>
        <end position="333"/>
    </location>
</feature>
<dbReference type="CDD" id="cd00207">
    <property type="entry name" value="fer2"/>
    <property type="match status" value="1"/>
</dbReference>
<evidence type="ECO:0000259" key="8">
    <source>
        <dbReference type="PROSITE" id="PS51085"/>
    </source>
</evidence>
<evidence type="ECO:0000256" key="6">
    <source>
        <dbReference type="ARBA" id="ARBA00023004"/>
    </source>
</evidence>
<dbReference type="EC" id="1.-.-.-" evidence="10"/>
<keyword evidence="6" id="KW-0408">Iron</keyword>
<evidence type="ECO:0000256" key="2">
    <source>
        <dbReference type="ARBA" id="ARBA00022630"/>
    </source>
</evidence>
<dbReference type="PRINTS" id="PR00409">
    <property type="entry name" value="PHDIOXRDTASE"/>
</dbReference>
<dbReference type="InterPro" id="IPR017938">
    <property type="entry name" value="Riboflavin_synthase-like_b-brl"/>
</dbReference>
<feature type="domain" description="FAD-binding FR-type" evidence="9">
    <location>
        <begin position="21"/>
        <end position="123"/>
    </location>
</feature>
<dbReference type="InterPro" id="IPR036010">
    <property type="entry name" value="2Fe-2S_ferredoxin-like_sf"/>
</dbReference>
<comment type="cofactor">
    <cofactor evidence="1">
        <name>FAD</name>
        <dbReference type="ChEBI" id="CHEBI:57692"/>
    </cofactor>
</comment>
<dbReference type="PROSITE" id="PS00197">
    <property type="entry name" value="2FE2S_FER_1"/>
    <property type="match status" value="1"/>
</dbReference>
<dbReference type="Gene3D" id="3.10.20.30">
    <property type="match status" value="1"/>
</dbReference>
<dbReference type="Pfam" id="PF00111">
    <property type="entry name" value="Fer2"/>
    <property type="match status" value="1"/>
</dbReference>
<name>A0ABV1K566_9PSEU</name>
<evidence type="ECO:0000256" key="7">
    <source>
        <dbReference type="ARBA" id="ARBA00023014"/>
    </source>
</evidence>
<reference evidence="10 11" key="1">
    <citation type="submission" date="2024-03" db="EMBL/GenBank/DDBJ databases">
        <title>Draft genome sequence of Pseudonocardia nematodicida JCM 31783.</title>
        <authorList>
            <person name="Butdee W."/>
            <person name="Duangmal K."/>
        </authorList>
    </citation>
    <scope>NUCLEOTIDE SEQUENCE [LARGE SCALE GENOMIC DNA]</scope>
    <source>
        <strain evidence="10 11">JCM 31783</strain>
    </source>
</reference>
<dbReference type="InterPro" id="IPR039261">
    <property type="entry name" value="FNR_nucleotide-bd"/>
</dbReference>
<dbReference type="PROSITE" id="PS51384">
    <property type="entry name" value="FAD_FR"/>
    <property type="match status" value="1"/>
</dbReference>
<dbReference type="RefSeq" id="WP_349296668.1">
    <property type="nucleotide sequence ID" value="NZ_JBEDNQ010000001.1"/>
</dbReference>
<protein>
    <submittedName>
        <fullName evidence="10">PDR/VanB family oxidoreductase</fullName>
        <ecNumber evidence="10">1.-.-.-</ecNumber>
    </submittedName>
</protein>
<proteinExistence type="predicted"/>
<keyword evidence="11" id="KW-1185">Reference proteome</keyword>
<dbReference type="InterPro" id="IPR001041">
    <property type="entry name" value="2Fe-2S_ferredoxin-type"/>
</dbReference>
<keyword evidence="7" id="KW-0411">Iron-sulfur</keyword>
<dbReference type="SUPFAM" id="SSF63380">
    <property type="entry name" value="Riboflavin synthase domain-like"/>
    <property type="match status" value="1"/>
</dbReference>
<dbReference type="GO" id="GO:0016491">
    <property type="term" value="F:oxidoreductase activity"/>
    <property type="evidence" value="ECO:0007669"/>
    <property type="project" value="UniProtKB-KW"/>
</dbReference>
<keyword evidence="3" id="KW-0001">2Fe-2S</keyword>
<dbReference type="PANTHER" id="PTHR47354">
    <property type="entry name" value="NADH OXIDOREDUCTASE HCR"/>
    <property type="match status" value="1"/>
</dbReference>
<organism evidence="10 11">
    <name type="scientific">Pseudonocardia nematodicida</name>
    <dbReference type="NCBI Taxonomy" id="1206997"/>
    <lineage>
        <taxon>Bacteria</taxon>
        <taxon>Bacillati</taxon>
        <taxon>Actinomycetota</taxon>
        <taxon>Actinomycetes</taxon>
        <taxon>Pseudonocardiales</taxon>
        <taxon>Pseudonocardiaceae</taxon>
        <taxon>Pseudonocardia</taxon>
    </lineage>
</organism>
<accession>A0ABV1K566</accession>
<dbReference type="EMBL" id="JBEDNQ010000001">
    <property type="protein sequence ID" value="MEQ3549597.1"/>
    <property type="molecule type" value="Genomic_DNA"/>
</dbReference>
<comment type="caution">
    <text evidence="10">The sequence shown here is derived from an EMBL/GenBank/DDBJ whole genome shotgun (WGS) entry which is preliminary data.</text>
</comment>
<dbReference type="Proteomes" id="UP001494902">
    <property type="component" value="Unassembled WGS sequence"/>
</dbReference>
<evidence type="ECO:0000313" key="10">
    <source>
        <dbReference type="EMBL" id="MEQ3549597.1"/>
    </source>
</evidence>
<keyword evidence="4" id="KW-0479">Metal-binding</keyword>
<dbReference type="InterPro" id="IPR006058">
    <property type="entry name" value="2Fe2S_fd_BS"/>
</dbReference>
<dbReference type="InterPro" id="IPR012675">
    <property type="entry name" value="Beta-grasp_dom_sf"/>
</dbReference>
<sequence length="333" mass="34561">MSAPSPAAAADTVHPADAVIPTDLDLVVAARTAVASEVVALDLVTPDGATLPPWTPGAHVDLLLDDGLVRSYSLCGDPADAGRWRIAVQREAAGRGGSAAVHERLVPGAGIRVRGPRNHFALVPSASYRFVAGGIGITPLVPMLAAAEAAGADWRLTYGGRSLATMAFAVELRERYGDRVELVPQDRDGLPDLGLALAAPDPDVALYCCGPVPMLDAVATACADRPGALHVERFAPAEPVDTGADTAFEVELAGSGRVLTVPADRSLLDVLEEAGAMPLSSCREGTCGTCETGLLAGEADHRDVLLTAEERDAHETIFPCVSRARCARLVLDL</sequence>
<dbReference type="PANTHER" id="PTHR47354:SF1">
    <property type="entry name" value="CARNITINE MONOOXYGENASE REDUCTASE SUBUNIT"/>
    <property type="match status" value="1"/>
</dbReference>
<gene>
    <name evidence="10" type="ORF">WIS52_03850</name>
</gene>
<keyword evidence="5 10" id="KW-0560">Oxidoreductase</keyword>
<dbReference type="CDD" id="cd06185">
    <property type="entry name" value="PDR_like"/>
    <property type="match status" value="1"/>
</dbReference>
<dbReference type="SUPFAM" id="SSF54292">
    <property type="entry name" value="2Fe-2S ferredoxin-like"/>
    <property type="match status" value="1"/>
</dbReference>
<keyword evidence="2" id="KW-0285">Flavoprotein</keyword>
<dbReference type="Gene3D" id="3.40.50.80">
    <property type="entry name" value="Nucleotide-binding domain of ferredoxin-NADP reductase (FNR) module"/>
    <property type="match status" value="1"/>
</dbReference>
<evidence type="ECO:0000256" key="4">
    <source>
        <dbReference type="ARBA" id="ARBA00022723"/>
    </source>
</evidence>
<dbReference type="Gene3D" id="2.40.30.10">
    <property type="entry name" value="Translation factors"/>
    <property type="match status" value="1"/>
</dbReference>